<evidence type="ECO:0000313" key="7">
    <source>
        <dbReference type="Proteomes" id="UP000031036"/>
    </source>
</evidence>
<feature type="region of interest" description="Disordered" evidence="4">
    <location>
        <begin position="969"/>
        <end position="1010"/>
    </location>
</feature>
<feature type="region of interest" description="Disordered" evidence="4">
    <location>
        <begin position="1141"/>
        <end position="1179"/>
    </location>
</feature>
<feature type="compositionally biased region" description="Basic and acidic residues" evidence="4">
    <location>
        <begin position="988"/>
        <end position="998"/>
    </location>
</feature>
<accession>A0A0B2V218</accession>
<evidence type="ECO:0000256" key="4">
    <source>
        <dbReference type="SAM" id="MobiDB-lite"/>
    </source>
</evidence>
<dbReference type="GO" id="GO:0003779">
    <property type="term" value="F:actin binding"/>
    <property type="evidence" value="ECO:0007669"/>
    <property type="project" value="TreeGrafter"/>
</dbReference>
<dbReference type="Gene3D" id="1.10.150.50">
    <property type="entry name" value="Transcription Factor, Ets-1"/>
    <property type="match status" value="1"/>
</dbReference>
<keyword evidence="6" id="KW-0808">Transferase</keyword>
<dbReference type="SMART" id="SM00326">
    <property type="entry name" value="SH3"/>
    <property type="match status" value="1"/>
</dbReference>
<dbReference type="Pfam" id="PF07653">
    <property type="entry name" value="SH3_2"/>
    <property type="match status" value="1"/>
</dbReference>
<keyword evidence="6" id="KW-0675">Receptor</keyword>
<dbReference type="Pfam" id="PF18016">
    <property type="entry name" value="SAM_3"/>
    <property type="match status" value="1"/>
</dbReference>
<dbReference type="CDD" id="cd01210">
    <property type="entry name" value="PTB_EPS8"/>
    <property type="match status" value="1"/>
</dbReference>
<feature type="compositionally biased region" description="Pro residues" evidence="4">
    <location>
        <begin position="940"/>
        <end position="955"/>
    </location>
</feature>
<dbReference type="InterPro" id="IPR011993">
    <property type="entry name" value="PH-like_dom_sf"/>
</dbReference>
<feature type="region of interest" description="Disordered" evidence="4">
    <location>
        <begin position="85"/>
        <end position="115"/>
    </location>
</feature>
<keyword evidence="7" id="KW-1185">Reference proteome</keyword>
<dbReference type="PANTHER" id="PTHR12287:SF23">
    <property type="entry name" value="AROUSER, ISOFORM A-RELATED"/>
    <property type="match status" value="1"/>
</dbReference>
<reference evidence="6 7" key="1">
    <citation type="submission" date="2014-11" db="EMBL/GenBank/DDBJ databases">
        <title>Genetic blueprint of the zoonotic pathogen Toxocara canis.</title>
        <authorList>
            <person name="Zhu X.-Q."/>
            <person name="Korhonen P.K."/>
            <person name="Cai H."/>
            <person name="Young N.D."/>
            <person name="Nejsum P."/>
            <person name="von Samson-Himmelstjerna G."/>
            <person name="Boag P.R."/>
            <person name="Tan P."/>
            <person name="Li Q."/>
            <person name="Min J."/>
            <person name="Yang Y."/>
            <person name="Wang X."/>
            <person name="Fang X."/>
            <person name="Hall R.S."/>
            <person name="Hofmann A."/>
            <person name="Sternberg P.W."/>
            <person name="Jex A.R."/>
            <person name="Gasser R.B."/>
        </authorList>
    </citation>
    <scope>NUCLEOTIDE SEQUENCE [LARGE SCALE GENOMIC DNA]</scope>
    <source>
        <strain evidence="6">PN_DK_2014</strain>
    </source>
</reference>
<feature type="region of interest" description="Disordered" evidence="4">
    <location>
        <begin position="936"/>
        <end position="955"/>
    </location>
</feature>
<dbReference type="InterPro" id="IPR006020">
    <property type="entry name" value="PTB/PI_dom"/>
</dbReference>
<evidence type="ECO:0000256" key="1">
    <source>
        <dbReference type="ARBA" id="ARBA00006197"/>
    </source>
</evidence>
<feature type="region of interest" description="Disordered" evidence="4">
    <location>
        <begin position="868"/>
        <end position="905"/>
    </location>
</feature>
<dbReference type="GO" id="GO:0016301">
    <property type="term" value="F:kinase activity"/>
    <property type="evidence" value="ECO:0007669"/>
    <property type="project" value="UniProtKB-KW"/>
</dbReference>
<dbReference type="OMA" id="VWKKITC"/>
<keyword evidence="6" id="KW-0418">Kinase</keyword>
<dbReference type="InterPro" id="IPR001452">
    <property type="entry name" value="SH3_domain"/>
</dbReference>
<dbReference type="InterPro" id="IPR039801">
    <property type="entry name" value="EPS8-like"/>
</dbReference>
<gene>
    <name evidence="6" type="primary">Eps8</name>
    <name evidence="6" type="ORF">Tcan_02656</name>
</gene>
<dbReference type="STRING" id="6265.A0A0B2V218"/>
<dbReference type="SMART" id="SM00462">
    <property type="entry name" value="PTB"/>
    <property type="match status" value="1"/>
</dbReference>
<dbReference type="PANTHER" id="PTHR12287">
    <property type="entry name" value="EPIDERMAL GROWTH FACTOR RECEPTOR KINASE SUBSTRATE EPS8-RELATED PROTEIN"/>
    <property type="match status" value="1"/>
</dbReference>
<dbReference type="Proteomes" id="UP000031036">
    <property type="component" value="Unassembled WGS sequence"/>
</dbReference>
<dbReference type="GO" id="GO:0035023">
    <property type="term" value="P:regulation of Rho protein signal transduction"/>
    <property type="evidence" value="ECO:0007669"/>
    <property type="project" value="TreeGrafter"/>
</dbReference>
<feature type="compositionally biased region" description="Basic and acidic residues" evidence="4">
    <location>
        <begin position="969"/>
        <end position="980"/>
    </location>
</feature>
<dbReference type="InterPro" id="IPR013625">
    <property type="entry name" value="PTB"/>
</dbReference>
<dbReference type="InterPro" id="IPR041418">
    <property type="entry name" value="SAM_3"/>
</dbReference>
<dbReference type="Gene3D" id="2.30.29.30">
    <property type="entry name" value="Pleckstrin-homology domain (PH domain)/Phosphotyrosine-binding domain (PTB)"/>
    <property type="match status" value="1"/>
</dbReference>
<feature type="compositionally biased region" description="Low complexity" evidence="4">
    <location>
        <begin position="888"/>
        <end position="903"/>
    </location>
</feature>
<dbReference type="SUPFAM" id="SSF50729">
    <property type="entry name" value="PH domain-like"/>
    <property type="match status" value="1"/>
</dbReference>
<dbReference type="InterPro" id="IPR033928">
    <property type="entry name" value="EPS8_PTB"/>
</dbReference>
<sequence length="1194" mass="134900">MVNGRYRDLPVRRQERIQFFRPGLRGIKTALEEIDCGEIRTKQDQKIVENWARETEESATIFDMPPPTNMSEVRLQWALDTIDRDRQSCEQSGKEKKSAADSMRDEAEEINEDAGKIIDKSSATLAEELKDIALHFSVDHDGSTRRGDNGRKACERHPMASEKLAVFSQRTCAVTGFRFFDQDFTSKTVQTRCTVAILCGYPTSSRHPSASGSYYYSRGGGASVSSATPSPVMSSFSRVPPQQYNGAMDTLTVNSRRHASSILDSDSPSYWVEHLATFAVGREFGLQFPSDGVRKLKQLEKNSAIWAQPMVLRLRPNMVSVEDENGDLVEQFPMELVTDPSAHLSTDPRDVYNNILLFIVQEDKRRGRSVAPTEMHIFQCNRVSANDVVEDMRAFLTGQYQRVRTGRRDTGFVIGQVPVYGAPPPVGAGPRGYRDDASASSDSSEYFERDVNTLNRCFDDIERFVARIQSAAIAQKELEAQQHRLRTVQKKRGSSTSAQVDPQSGILQMRAQLPAEIEFVDILQKFKLSFNLLAKLKNHIHEPNAPELLHFLFTPLTIILDACHWGLGRNIAPQVTSPLLSRESRELMQNCLTSKESDVWMALGDAWRIPPEDWIGPLPKPYRPVFLDGYAPYGPPDNYEPTVSQGYSRYMSQPQPIHRGVSAPPPQTQNAYPHQPPIRDRSVDNLNVDLDRMSLEKERLDFEREKIAERERRLMEDERRINQEKQRLAAEKELMAQEAEQRSMASSYAARHESRQESPAVGRRPAQYSTQINGDQGMMLPLGPIPQPDQSPRQKAFLDDIVARRAKLVQVTYDRVAQNPKELTVSRGEYLEVLNDSKNWWECTNVHHRVGYVPHTILSVVQIDRDISPRSLPPQDPSLHAADRSGIAAAQSASSLHQGSSLSPRPETYYVSDVGVQSDITYLAQQQQARTLNVEVPISTPEPPPPPTKEIPRAPPMLDEINTLKLRKAREMERERRSVEENVSSQERSYEQTVREQSEVGGNVGDEEARSAQPHLDIIRRPPMEHMKEILETVGKRRGENMLDKQKYKPKPDRIILSENSSPSEVQNWLTEKGFSVWVHQILEDQDGANLFALGKKKLVEVCGREEGTRLYSQLLLQKTKSGYDTPTAVELKAILKHRRKHVERSNEAASEEPSEPPPDLEPQPNGSVSQLLVSSDPPKQMTVLRASVLKAYN</sequence>
<comment type="caution">
    <text evidence="6">The sequence shown here is derived from an EMBL/GenBank/DDBJ whole genome shotgun (WGS) entry which is preliminary data.</text>
</comment>
<name>A0A0B2V218_TOXCA</name>
<protein>
    <submittedName>
        <fullName evidence="6">Epidermal growth factor receptor kinase substrate 8</fullName>
    </submittedName>
</protein>
<evidence type="ECO:0000313" key="6">
    <source>
        <dbReference type="EMBL" id="KHN75588.1"/>
    </source>
</evidence>
<dbReference type="FunFam" id="2.30.29.30:FF:000289">
    <property type="entry name" value="Epidermal growth factor receptor kinase substrate 8"/>
    <property type="match status" value="1"/>
</dbReference>
<feature type="region of interest" description="Disordered" evidence="4">
    <location>
        <begin position="657"/>
        <end position="682"/>
    </location>
</feature>
<dbReference type="Pfam" id="PF22975">
    <property type="entry name" value="EPS8_2nd"/>
    <property type="match status" value="1"/>
</dbReference>
<keyword evidence="2 3" id="KW-0728">SH3 domain</keyword>
<evidence type="ECO:0000259" key="5">
    <source>
        <dbReference type="PROSITE" id="PS50002"/>
    </source>
</evidence>
<feature type="domain" description="SH3" evidence="5">
    <location>
        <begin position="804"/>
        <end position="863"/>
    </location>
</feature>
<proteinExistence type="inferred from homology"/>
<comment type="similarity">
    <text evidence="1">Belongs to the EPS8 family.</text>
</comment>
<feature type="region of interest" description="Disordered" evidence="4">
    <location>
        <begin position="424"/>
        <end position="445"/>
    </location>
</feature>
<dbReference type="InterPro" id="IPR013761">
    <property type="entry name" value="SAM/pointed_sf"/>
</dbReference>
<evidence type="ECO:0000256" key="2">
    <source>
        <dbReference type="ARBA" id="ARBA00022443"/>
    </source>
</evidence>
<dbReference type="PROSITE" id="PS50002">
    <property type="entry name" value="SH3"/>
    <property type="match status" value="1"/>
</dbReference>
<dbReference type="EMBL" id="JPKZ01002654">
    <property type="protein sequence ID" value="KHN75588.1"/>
    <property type="molecule type" value="Genomic_DNA"/>
</dbReference>
<organism evidence="6 7">
    <name type="scientific">Toxocara canis</name>
    <name type="common">Canine roundworm</name>
    <dbReference type="NCBI Taxonomy" id="6265"/>
    <lineage>
        <taxon>Eukaryota</taxon>
        <taxon>Metazoa</taxon>
        <taxon>Ecdysozoa</taxon>
        <taxon>Nematoda</taxon>
        <taxon>Chromadorea</taxon>
        <taxon>Rhabditida</taxon>
        <taxon>Spirurina</taxon>
        <taxon>Ascaridomorpha</taxon>
        <taxon>Ascaridoidea</taxon>
        <taxon>Toxocaridae</taxon>
        <taxon>Toxocara</taxon>
    </lineage>
</organism>
<dbReference type="Pfam" id="PF08416">
    <property type="entry name" value="PTB"/>
    <property type="match status" value="1"/>
</dbReference>
<dbReference type="InterPro" id="IPR055093">
    <property type="entry name" value="EPS8_2nd"/>
</dbReference>
<dbReference type="InterPro" id="IPR036028">
    <property type="entry name" value="SH3-like_dom_sf"/>
</dbReference>
<dbReference type="GO" id="GO:0007266">
    <property type="term" value="P:Rho protein signal transduction"/>
    <property type="evidence" value="ECO:0007669"/>
    <property type="project" value="TreeGrafter"/>
</dbReference>
<evidence type="ECO:0000256" key="3">
    <source>
        <dbReference type="PROSITE-ProRule" id="PRU00192"/>
    </source>
</evidence>
<dbReference type="AlphaFoldDB" id="A0A0B2V218"/>
<feature type="region of interest" description="Disordered" evidence="4">
    <location>
        <begin position="735"/>
        <end position="765"/>
    </location>
</feature>
<feature type="compositionally biased region" description="Basic and acidic residues" evidence="4">
    <location>
        <begin position="85"/>
        <end position="105"/>
    </location>
</feature>
<dbReference type="OrthoDB" id="4680325at2759"/>
<dbReference type="SUPFAM" id="SSF50044">
    <property type="entry name" value="SH3-domain"/>
    <property type="match status" value="1"/>
</dbReference>
<dbReference type="Gene3D" id="2.30.30.40">
    <property type="entry name" value="SH3 Domains"/>
    <property type="match status" value="1"/>
</dbReference>
<dbReference type="GO" id="GO:0005886">
    <property type="term" value="C:plasma membrane"/>
    <property type="evidence" value="ECO:0007669"/>
    <property type="project" value="TreeGrafter"/>
</dbReference>